<feature type="domain" description="SLBB" evidence="17">
    <location>
        <begin position="139"/>
        <end position="218"/>
    </location>
</feature>
<evidence type="ECO:0000259" key="16">
    <source>
        <dbReference type="Pfam" id="PF02563"/>
    </source>
</evidence>
<dbReference type="EMBL" id="JAUJEA010000006">
    <property type="protein sequence ID" value="MDN5203131.1"/>
    <property type="molecule type" value="Genomic_DNA"/>
</dbReference>
<evidence type="ECO:0000256" key="14">
    <source>
        <dbReference type="ARBA" id="ARBA00023288"/>
    </source>
</evidence>
<dbReference type="InterPro" id="IPR003715">
    <property type="entry name" value="Poly_export_N"/>
</dbReference>
<evidence type="ECO:0000256" key="5">
    <source>
        <dbReference type="ARBA" id="ARBA00022597"/>
    </source>
</evidence>
<comment type="subcellular location">
    <subcellularLocation>
        <location evidence="1">Cell outer membrane</location>
        <topology evidence="1">Multi-pass membrane protein</topology>
    </subcellularLocation>
</comment>
<keyword evidence="4" id="KW-1134">Transmembrane beta strand</keyword>
<dbReference type="PROSITE" id="PS51257">
    <property type="entry name" value="PROKAR_LIPOPROTEIN"/>
    <property type="match status" value="1"/>
</dbReference>
<evidence type="ECO:0000256" key="1">
    <source>
        <dbReference type="ARBA" id="ARBA00004571"/>
    </source>
</evidence>
<keyword evidence="6 15" id="KW-0812">Transmembrane</keyword>
<organism evidence="18 19">
    <name type="scientific">Splendidivirga corallicola</name>
    <dbReference type="NCBI Taxonomy" id="3051826"/>
    <lineage>
        <taxon>Bacteria</taxon>
        <taxon>Pseudomonadati</taxon>
        <taxon>Bacteroidota</taxon>
        <taxon>Cytophagia</taxon>
        <taxon>Cytophagales</taxon>
        <taxon>Splendidivirgaceae</taxon>
        <taxon>Splendidivirga</taxon>
    </lineage>
</organism>
<keyword evidence="5" id="KW-0762">Sugar transport</keyword>
<keyword evidence="9" id="KW-0406">Ion transport</keyword>
<evidence type="ECO:0000256" key="9">
    <source>
        <dbReference type="ARBA" id="ARBA00023065"/>
    </source>
</evidence>
<keyword evidence="13" id="KW-0998">Cell outer membrane</keyword>
<dbReference type="Gene3D" id="3.30.1950.10">
    <property type="entry name" value="wza like domain"/>
    <property type="match status" value="1"/>
</dbReference>
<keyword evidence="14" id="KW-0449">Lipoprotein</keyword>
<evidence type="ECO:0000256" key="2">
    <source>
        <dbReference type="ARBA" id="ARBA00009450"/>
    </source>
</evidence>
<evidence type="ECO:0000259" key="17">
    <source>
        <dbReference type="Pfam" id="PF22461"/>
    </source>
</evidence>
<feature type="domain" description="Polysaccharide export protein N-terminal" evidence="16">
    <location>
        <begin position="46"/>
        <end position="134"/>
    </location>
</feature>
<dbReference type="InterPro" id="IPR054765">
    <property type="entry name" value="SLBB_dom"/>
</dbReference>
<keyword evidence="12" id="KW-0564">Palmitate</keyword>
<evidence type="ECO:0000256" key="3">
    <source>
        <dbReference type="ARBA" id="ARBA00022448"/>
    </source>
</evidence>
<comment type="caution">
    <text evidence="18">The sequence shown here is derived from an EMBL/GenBank/DDBJ whole genome shotgun (WGS) entry which is preliminary data.</text>
</comment>
<evidence type="ECO:0000256" key="12">
    <source>
        <dbReference type="ARBA" id="ARBA00023139"/>
    </source>
</evidence>
<keyword evidence="15" id="KW-1133">Transmembrane helix</keyword>
<evidence type="ECO:0000256" key="15">
    <source>
        <dbReference type="SAM" id="Phobius"/>
    </source>
</evidence>
<keyword evidence="7" id="KW-0732">Signal</keyword>
<reference evidence="18" key="1">
    <citation type="submission" date="2023-06" db="EMBL/GenBank/DDBJ databases">
        <title>Genomic of Parafulvivirga corallium.</title>
        <authorList>
            <person name="Wang G."/>
        </authorList>
    </citation>
    <scope>NUCLEOTIDE SEQUENCE</scope>
    <source>
        <strain evidence="18">BMA10</strain>
    </source>
</reference>
<proteinExistence type="inferred from homology"/>
<comment type="similarity">
    <text evidence="2">Belongs to the BexD/CtrA/VexA family.</text>
</comment>
<dbReference type="RefSeq" id="WP_346753153.1">
    <property type="nucleotide sequence ID" value="NZ_JAUJEA010000006.1"/>
</dbReference>
<keyword evidence="3" id="KW-0813">Transport</keyword>
<evidence type="ECO:0000256" key="11">
    <source>
        <dbReference type="ARBA" id="ARBA00023136"/>
    </source>
</evidence>
<dbReference type="PANTHER" id="PTHR33619">
    <property type="entry name" value="POLYSACCHARIDE EXPORT PROTEIN GFCE-RELATED"/>
    <property type="match status" value="1"/>
</dbReference>
<evidence type="ECO:0000256" key="10">
    <source>
        <dbReference type="ARBA" id="ARBA00023114"/>
    </source>
</evidence>
<evidence type="ECO:0000256" key="4">
    <source>
        <dbReference type="ARBA" id="ARBA00022452"/>
    </source>
</evidence>
<dbReference type="Gene3D" id="3.10.560.10">
    <property type="entry name" value="Outer membrane lipoprotein wza domain like"/>
    <property type="match status" value="1"/>
</dbReference>
<keyword evidence="8" id="KW-0625">Polysaccharide transport</keyword>
<evidence type="ECO:0000313" key="18">
    <source>
        <dbReference type="EMBL" id="MDN5203131.1"/>
    </source>
</evidence>
<evidence type="ECO:0000256" key="8">
    <source>
        <dbReference type="ARBA" id="ARBA00023047"/>
    </source>
</evidence>
<evidence type="ECO:0000256" key="6">
    <source>
        <dbReference type="ARBA" id="ARBA00022692"/>
    </source>
</evidence>
<dbReference type="PANTHER" id="PTHR33619:SF3">
    <property type="entry name" value="POLYSACCHARIDE EXPORT PROTEIN GFCE-RELATED"/>
    <property type="match status" value="1"/>
</dbReference>
<evidence type="ECO:0000256" key="7">
    <source>
        <dbReference type="ARBA" id="ARBA00022729"/>
    </source>
</evidence>
<accession>A0ABT8KQV7</accession>
<dbReference type="Proteomes" id="UP001172082">
    <property type="component" value="Unassembled WGS sequence"/>
</dbReference>
<keyword evidence="19" id="KW-1185">Reference proteome</keyword>
<dbReference type="Pfam" id="PF02563">
    <property type="entry name" value="Poly_export"/>
    <property type="match status" value="1"/>
</dbReference>
<dbReference type="InterPro" id="IPR049712">
    <property type="entry name" value="Poly_export"/>
</dbReference>
<dbReference type="Pfam" id="PF22461">
    <property type="entry name" value="SLBB_2"/>
    <property type="match status" value="1"/>
</dbReference>
<gene>
    <name evidence="18" type="ORF">QQ008_17205</name>
</gene>
<sequence length="257" mass="29113">MRITLLLFFLIAMASSCVPVKDLKYLQDRSGNSTISSNEYQTNYVPYRLKSEDIIDIRVFTLTDSEFNFIERAQKQLGGGDPILSGYVIDEEGFIELPVVGRILIHGRTIDEAQKTIKELLESAGLQSPNVKMKLLSFKYVVLGEVRSPGTYNSYTGKVNILEAIAQANDLTEFADRRNIQIVRYENNIARILKLDVLDEDLLRDPYFYLQPNDQIIVNPLKAKNARPFQQNIGLVLGIISSTASIVLIFDRIFNTN</sequence>
<evidence type="ECO:0000256" key="13">
    <source>
        <dbReference type="ARBA" id="ARBA00023237"/>
    </source>
</evidence>
<protein>
    <submittedName>
        <fullName evidence="18">Polysaccharide biosynthesis/export family protein</fullName>
    </submittedName>
</protein>
<keyword evidence="11 15" id="KW-0472">Membrane</keyword>
<keyword evidence="10" id="KW-0626">Porin</keyword>
<name>A0ABT8KQV7_9BACT</name>
<evidence type="ECO:0000313" key="19">
    <source>
        <dbReference type="Proteomes" id="UP001172082"/>
    </source>
</evidence>
<feature type="transmembrane region" description="Helical" evidence="15">
    <location>
        <begin position="233"/>
        <end position="254"/>
    </location>
</feature>